<dbReference type="Gene3D" id="3.40.1410.10">
    <property type="entry name" value="Chorismate lyase-like"/>
    <property type="match status" value="1"/>
</dbReference>
<reference evidence="5 6" key="1">
    <citation type="submission" date="2014-09" db="EMBL/GenBank/DDBJ databases">
        <title>Whole genome shotgun sequence of Escherichia vulneris NBRC 102420.</title>
        <authorList>
            <person name="Yoshida Y."/>
            <person name="Hosoyama A."/>
            <person name="Tsuchikane K."/>
            <person name="Ohji S."/>
            <person name="Ichikawa N."/>
            <person name="Kimura A."/>
            <person name="Yamazoe A."/>
            <person name="Ezaki T."/>
            <person name="Fujita N."/>
        </authorList>
    </citation>
    <scope>NUCLEOTIDE SEQUENCE [LARGE SCALE GENOMIC DNA]</scope>
    <source>
        <strain evidence="5 6">NBRC 102420</strain>
    </source>
</reference>
<evidence type="ECO:0000313" key="6">
    <source>
        <dbReference type="Proteomes" id="UP000029462"/>
    </source>
</evidence>
<dbReference type="GO" id="GO:0045892">
    <property type="term" value="P:negative regulation of DNA-templated transcription"/>
    <property type="evidence" value="ECO:0007669"/>
    <property type="project" value="TreeGrafter"/>
</dbReference>
<evidence type="ECO:0000256" key="1">
    <source>
        <dbReference type="ARBA" id="ARBA00023015"/>
    </source>
</evidence>
<dbReference type="Proteomes" id="UP000029462">
    <property type="component" value="Unassembled WGS sequence"/>
</dbReference>
<accession>A0A090V5Q3</accession>
<dbReference type="Gene3D" id="1.10.10.10">
    <property type="entry name" value="Winged helix-like DNA-binding domain superfamily/Winged helix DNA-binding domain"/>
    <property type="match status" value="1"/>
</dbReference>
<keyword evidence="6" id="KW-1185">Reference proteome</keyword>
<dbReference type="SMART" id="SM00345">
    <property type="entry name" value="HTH_GNTR"/>
    <property type="match status" value="1"/>
</dbReference>
<dbReference type="InterPro" id="IPR036388">
    <property type="entry name" value="WH-like_DNA-bd_sf"/>
</dbReference>
<dbReference type="SUPFAM" id="SSF64288">
    <property type="entry name" value="Chorismate lyase-like"/>
    <property type="match status" value="1"/>
</dbReference>
<dbReference type="OrthoDB" id="6626198at2"/>
<keyword evidence="2" id="KW-0238">DNA-binding</keyword>
<feature type="domain" description="HTH gntR-type" evidence="4">
    <location>
        <begin position="1"/>
        <end position="69"/>
    </location>
</feature>
<dbReference type="InterPro" id="IPR011663">
    <property type="entry name" value="UTRA"/>
</dbReference>
<dbReference type="InterPro" id="IPR000524">
    <property type="entry name" value="Tscrpt_reg_HTH_GntR"/>
</dbReference>
<dbReference type="PANTHER" id="PTHR44846:SF1">
    <property type="entry name" value="MANNOSYL-D-GLYCERATE TRANSPORT_METABOLISM SYSTEM REPRESSOR MNGR-RELATED"/>
    <property type="match status" value="1"/>
</dbReference>
<evidence type="ECO:0000256" key="3">
    <source>
        <dbReference type="ARBA" id="ARBA00023163"/>
    </source>
</evidence>
<dbReference type="RefSeq" id="WP_042395090.1">
    <property type="nucleotide sequence ID" value="NZ_BBMZ01000030.1"/>
</dbReference>
<dbReference type="GO" id="GO:0003677">
    <property type="term" value="F:DNA binding"/>
    <property type="evidence" value="ECO:0007669"/>
    <property type="project" value="UniProtKB-KW"/>
</dbReference>
<dbReference type="SMART" id="SM00866">
    <property type="entry name" value="UTRA"/>
    <property type="match status" value="1"/>
</dbReference>
<dbReference type="GO" id="GO:0003700">
    <property type="term" value="F:DNA-binding transcription factor activity"/>
    <property type="evidence" value="ECO:0007669"/>
    <property type="project" value="InterPro"/>
</dbReference>
<dbReference type="PROSITE" id="PS50949">
    <property type="entry name" value="HTH_GNTR"/>
    <property type="match status" value="1"/>
</dbReference>
<organism evidence="5 6">
    <name type="scientific">Pseudescherichia vulneris NBRC 102420</name>
    <dbReference type="NCBI Taxonomy" id="1115515"/>
    <lineage>
        <taxon>Bacteria</taxon>
        <taxon>Pseudomonadati</taxon>
        <taxon>Pseudomonadota</taxon>
        <taxon>Gammaproteobacteria</taxon>
        <taxon>Enterobacterales</taxon>
        <taxon>Enterobacteriaceae</taxon>
        <taxon>Pseudescherichia</taxon>
    </lineage>
</organism>
<evidence type="ECO:0000313" key="5">
    <source>
        <dbReference type="EMBL" id="GAL60131.1"/>
    </source>
</evidence>
<dbReference type="PANTHER" id="PTHR44846">
    <property type="entry name" value="MANNOSYL-D-GLYCERATE TRANSPORT/METABOLISM SYSTEM REPRESSOR MNGR-RELATED"/>
    <property type="match status" value="1"/>
</dbReference>
<evidence type="ECO:0000259" key="4">
    <source>
        <dbReference type="PROSITE" id="PS50949"/>
    </source>
</evidence>
<evidence type="ECO:0000256" key="2">
    <source>
        <dbReference type="ARBA" id="ARBA00023125"/>
    </source>
</evidence>
<dbReference type="InterPro" id="IPR050679">
    <property type="entry name" value="Bact_HTH_transcr_reg"/>
</dbReference>
<dbReference type="SUPFAM" id="SSF46785">
    <property type="entry name" value="Winged helix' DNA-binding domain"/>
    <property type="match status" value="1"/>
</dbReference>
<dbReference type="PRINTS" id="PR00035">
    <property type="entry name" value="HTHGNTR"/>
</dbReference>
<name>A0A090V5Q3_PSEVU</name>
<dbReference type="STRING" id="1115515.EV102420_30_00180"/>
<gene>
    <name evidence="5" type="ORF">EV102420_30_00180</name>
</gene>
<keyword evidence="3" id="KW-0804">Transcription</keyword>
<dbReference type="eggNOG" id="COG2188">
    <property type="taxonomic scope" value="Bacteria"/>
</dbReference>
<dbReference type="CDD" id="cd07377">
    <property type="entry name" value="WHTH_GntR"/>
    <property type="match status" value="1"/>
</dbReference>
<proteinExistence type="predicted"/>
<protein>
    <submittedName>
        <fullName evidence="5">Putative GntR family transcriptional regulator</fullName>
    </submittedName>
</protein>
<comment type="caution">
    <text evidence="5">The sequence shown here is derived from an EMBL/GenBank/DDBJ whole genome shotgun (WGS) entry which is preliminary data.</text>
</comment>
<dbReference type="Pfam" id="PF00392">
    <property type="entry name" value="GntR"/>
    <property type="match status" value="1"/>
</dbReference>
<dbReference type="AlphaFoldDB" id="A0A090V5Q3"/>
<keyword evidence="1" id="KW-0805">Transcription regulation</keyword>
<dbReference type="Pfam" id="PF07702">
    <property type="entry name" value="UTRA"/>
    <property type="match status" value="1"/>
</dbReference>
<dbReference type="InterPro" id="IPR036390">
    <property type="entry name" value="WH_DNA-bd_sf"/>
</dbReference>
<dbReference type="InterPro" id="IPR028978">
    <property type="entry name" value="Chorismate_lyase_/UTRA_dom_sf"/>
</dbReference>
<sequence length="237" mass="27198">MKKREFITQDLLSKIFQTASEPLHKLPAERELAEEYGVSRYTVREALKKLVSIGIIRIVQGSGIYVSENARSNPLVYNSITEKRFDQMRYRLLSLHKRLPSKEQQQVFGIGENEWLWHFCRLRYVDERCTQIETSSLPLARFPDLNQQAIESSLQRYAIGKGLTLSHFLTHYQAVAVDKAQAALLGCKRGTPAMKITNRGILSGSEVWILSEVIDIHYECTYVTPFNADNLRFRSGS</sequence>
<dbReference type="EMBL" id="BBMZ01000030">
    <property type="protein sequence ID" value="GAL60131.1"/>
    <property type="molecule type" value="Genomic_DNA"/>
</dbReference>